<dbReference type="HOGENOM" id="CLU_065982_1_1_5"/>
<dbReference type="AlphaFoldDB" id="E6YII3"/>
<dbReference type="STRING" id="696125.BARCL_0990"/>
<keyword evidence="1 4" id="KW-0732">Signal</keyword>
<organism evidence="6 7">
    <name type="scientific">Bartonella clarridgeiae (strain CCUG 45776 / CIP 104772 / 73)</name>
    <dbReference type="NCBI Taxonomy" id="696125"/>
    <lineage>
        <taxon>Bacteria</taxon>
        <taxon>Pseudomonadati</taxon>
        <taxon>Pseudomonadota</taxon>
        <taxon>Alphaproteobacteria</taxon>
        <taxon>Hyphomicrobiales</taxon>
        <taxon>Bartonellaceae</taxon>
        <taxon>Bartonella</taxon>
    </lineage>
</organism>
<dbReference type="HAMAP" id="MF_00922">
    <property type="entry name" value="OM_assembly_BamD"/>
    <property type="match status" value="1"/>
</dbReference>
<dbReference type="NCBIfam" id="TIGR03302">
    <property type="entry name" value="OM_YfiO"/>
    <property type="match status" value="1"/>
</dbReference>
<comment type="function">
    <text evidence="4">Part of the outer membrane protein assembly complex, which is involved in assembly and insertion of beta-barrel proteins into the outer membrane.</text>
</comment>
<comment type="subcellular location">
    <subcellularLocation>
        <location evidence="4">Cell outer membrane</location>
    </subcellularLocation>
</comment>
<comment type="similarity">
    <text evidence="4">Belongs to the BamD family.</text>
</comment>
<dbReference type="GO" id="GO:0051205">
    <property type="term" value="P:protein insertion into membrane"/>
    <property type="evidence" value="ECO:0007669"/>
    <property type="project" value="UniProtKB-UniRule"/>
</dbReference>
<evidence type="ECO:0000313" key="7">
    <source>
        <dbReference type="Proteomes" id="UP000009101"/>
    </source>
</evidence>
<evidence type="ECO:0000313" key="6">
    <source>
        <dbReference type="EMBL" id="CBI76671.1"/>
    </source>
</evidence>
<dbReference type="InterPro" id="IPR039565">
    <property type="entry name" value="BamD-like"/>
</dbReference>
<dbReference type="CDD" id="cd15830">
    <property type="entry name" value="BamD"/>
    <property type="match status" value="1"/>
</dbReference>
<dbReference type="SUPFAM" id="SSF48452">
    <property type="entry name" value="TPR-like"/>
    <property type="match status" value="1"/>
</dbReference>
<dbReference type="EMBL" id="FN645454">
    <property type="protein sequence ID" value="CBI76671.1"/>
    <property type="molecule type" value="Genomic_DNA"/>
</dbReference>
<comment type="subunit">
    <text evidence="4">Part of the Bam complex.</text>
</comment>
<sequence>MTFSGGRETMNKPDTYIGNIAHRKLTIVRKVLIGIFLGGTCCLAGCLGKGKNVLDPSVHVLKIDPPDVLYNQALANLDAGRLNEAAKKFAIIEKQYAYTEWGRKALVMGAFTNYRLAKYDDAISMAQHYISLYPLADDSAYAYYIIGLSSFRRIPDVTRDQRDTKRAIAAMQLLIERYPQSEYVSDAKAKIRFGREQLAGKEMQIGRYYEEGQQYLAASRRFRTVIEEYSDTNQIEEALFRLTEVNFALGLTMEAQTAAAILGRNYPGSKWYKFSYDLLQKNSVSPQEHKSSWISRALSGHKNKVN</sequence>
<dbReference type="KEGG" id="bcd:BARCL_0990"/>
<keyword evidence="3 4" id="KW-0998">Cell outer membrane</keyword>
<keyword evidence="2 4" id="KW-0472">Membrane</keyword>
<dbReference type="InterPro" id="IPR011990">
    <property type="entry name" value="TPR-like_helical_dom_sf"/>
</dbReference>
<dbReference type="RefSeq" id="WP_013545301.1">
    <property type="nucleotide sequence ID" value="NC_014932.1"/>
</dbReference>
<dbReference type="Proteomes" id="UP000009101">
    <property type="component" value="Chromosome"/>
</dbReference>
<name>E6YII3_BARC7</name>
<evidence type="ECO:0000256" key="3">
    <source>
        <dbReference type="ARBA" id="ARBA00023237"/>
    </source>
</evidence>
<accession>E6YII3</accession>
<keyword evidence="6" id="KW-0449">Lipoprotein</keyword>
<keyword evidence="7" id="KW-1185">Reference proteome</keyword>
<dbReference type="Gene3D" id="1.25.40.10">
    <property type="entry name" value="Tetratricopeptide repeat domain"/>
    <property type="match status" value="1"/>
</dbReference>
<reference evidence="7" key="1">
    <citation type="submission" date="2009-11" db="EMBL/GenBank/DDBJ databases">
        <title>Genome sequencing of Bartonella species and comparative genomics.</title>
        <authorList>
            <person name="Engel P."/>
            <person name="Salzburger W."/>
            <person name="Marius L."/>
            <person name="Chao-Chin C."/>
            <person name="Soichi M."/>
            <person name="Christa L."/>
            <person name="Alexandra C."/>
            <person name="Aurelie L."/>
            <person name="Claudine M."/>
            <person name="Stephan S.C."/>
            <person name="Christoph D."/>
        </authorList>
    </citation>
    <scope>NUCLEOTIDE SEQUENCE [LARGE SCALE GENOMIC DNA]</scope>
    <source>
        <strain evidence="7">CIP 104772 / 73</strain>
    </source>
</reference>
<reference evidence="6 7" key="2">
    <citation type="journal article" date="2011" name="PLoS Genet.">
        <title>Parallel evolution of a type IV secretion system in radiating lineages of the host-restricted bacterial pathogen Bartonella.</title>
        <authorList>
            <person name="Engel P."/>
            <person name="Salzburger W."/>
            <person name="Liesch M."/>
            <person name="Chang C.C."/>
            <person name="Maruyama S."/>
            <person name="Lanz C."/>
            <person name="Calteau A."/>
            <person name="Lajus A."/>
            <person name="Medigue C."/>
            <person name="Schuster S.C."/>
            <person name="Dehio C."/>
        </authorList>
    </citation>
    <scope>NUCLEOTIDE SEQUENCE [LARGE SCALE GENOMIC DNA]</scope>
    <source>
        <strain evidence="7">CIP 104772 / 73</strain>
    </source>
</reference>
<evidence type="ECO:0000256" key="2">
    <source>
        <dbReference type="ARBA" id="ARBA00023136"/>
    </source>
</evidence>
<feature type="domain" description="Outer membrane lipoprotein BamD-like" evidence="5">
    <location>
        <begin position="65"/>
        <end position="259"/>
    </location>
</feature>
<dbReference type="eggNOG" id="COG4105">
    <property type="taxonomic scope" value="Bacteria"/>
</dbReference>
<dbReference type="InterPro" id="IPR017689">
    <property type="entry name" value="BamD"/>
</dbReference>
<gene>
    <name evidence="6" type="primary">comL</name>
    <name evidence="4" type="synonym">bamD</name>
    <name evidence="6" type="ordered locus">BARCL_0990</name>
</gene>
<evidence type="ECO:0000259" key="5">
    <source>
        <dbReference type="Pfam" id="PF13525"/>
    </source>
</evidence>
<protein>
    <recommendedName>
        <fullName evidence="4">Outer membrane protein assembly factor BamD</fullName>
    </recommendedName>
</protein>
<evidence type="ECO:0000256" key="4">
    <source>
        <dbReference type="HAMAP-Rule" id="MF_00922"/>
    </source>
</evidence>
<evidence type="ECO:0000256" key="1">
    <source>
        <dbReference type="ARBA" id="ARBA00022729"/>
    </source>
</evidence>
<proteinExistence type="inferred from homology"/>
<dbReference type="Pfam" id="PF13525">
    <property type="entry name" value="YfiO"/>
    <property type="match status" value="1"/>
</dbReference>
<dbReference type="GO" id="GO:0009279">
    <property type="term" value="C:cell outer membrane"/>
    <property type="evidence" value="ECO:0007669"/>
    <property type="project" value="UniProtKB-SubCell"/>
</dbReference>
<dbReference type="GO" id="GO:0043165">
    <property type="term" value="P:Gram-negative-bacterium-type cell outer membrane assembly"/>
    <property type="evidence" value="ECO:0007669"/>
    <property type="project" value="UniProtKB-UniRule"/>
</dbReference>